<sequence>MHLHALHTENIGFDALSTITFTTFAPIASSFWYIHMDAAFSTVLFLSTNTKKVTSLAIHFMASEVKYPPREPSPPSMYWGKVQYCPCRSVSSIQLLINS</sequence>
<proteinExistence type="predicted"/>
<organism evidence="1">
    <name type="scientific">White spot syndrome virus</name>
    <dbReference type="NCBI Taxonomy" id="342409"/>
    <lineage>
        <taxon>Viruses</taxon>
        <taxon>Viruses incertae sedis</taxon>
        <taxon>Naldaviricetes</taxon>
        <taxon>Nimaviridae</taxon>
        <taxon>Whispovirus</taxon>
    </lineage>
</organism>
<dbReference type="Proteomes" id="UP000267516">
    <property type="component" value="Segment"/>
</dbReference>
<dbReference type="EMBL" id="MF768985">
    <property type="protein sequence ID" value="ATU83664.1"/>
    <property type="molecule type" value="Genomic_DNA"/>
</dbReference>
<reference evidence="1" key="1">
    <citation type="journal article" date="2018" name="Aquaculture">
        <title>Complete genome sequence of a white spot syndrome virus associated with a disease incursion in Australia.</title>
        <authorList>
            <person name="Oakey J."/>
            <person name="Smith C.S."/>
        </authorList>
    </citation>
    <scope>NUCLEOTIDE SEQUENCE [LARGE SCALE GENOMIC DNA]</scope>
    <source>
        <strain evidence="1">WSSV-AU</strain>
    </source>
</reference>
<protein>
    <submittedName>
        <fullName evidence="1">ORF1208</fullName>
    </submittedName>
</protein>
<name>A0A2D3I5L8_9VIRU</name>
<evidence type="ECO:0000313" key="1">
    <source>
        <dbReference type="EMBL" id="ATU83664.1"/>
    </source>
</evidence>
<accession>A0A2D3I5L8</accession>